<dbReference type="EMBL" id="QGKV02001556">
    <property type="protein sequence ID" value="KAF3518831.1"/>
    <property type="molecule type" value="Genomic_DNA"/>
</dbReference>
<reference evidence="1 2" key="1">
    <citation type="journal article" date="2020" name="BMC Genomics">
        <title>Intraspecific diversification of the crop wild relative Brassica cretica Lam. using demographic model selection.</title>
        <authorList>
            <person name="Kioukis A."/>
            <person name="Michalopoulou V.A."/>
            <person name="Briers L."/>
            <person name="Pirintsos S."/>
            <person name="Studholme D.J."/>
            <person name="Pavlidis P."/>
            <person name="Sarris P.F."/>
        </authorList>
    </citation>
    <scope>NUCLEOTIDE SEQUENCE [LARGE SCALE GENOMIC DNA]</scope>
    <source>
        <strain evidence="2">cv. PFS-1207/04</strain>
    </source>
</reference>
<comment type="caution">
    <text evidence="1">The sequence shown here is derived from an EMBL/GenBank/DDBJ whole genome shotgun (WGS) entry which is preliminary data.</text>
</comment>
<dbReference type="Proteomes" id="UP000266723">
    <property type="component" value="Unassembled WGS sequence"/>
</dbReference>
<evidence type="ECO:0008006" key="3">
    <source>
        <dbReference type="Google" id="ProtNLM"/>
    </source>
</evidence>
<protein>
    <recommendedName>
        <fullName evidence="3">Secreted protein</fullName>
    </recommendedName>
</protein>
<evidence type="ECO:0000313" key="2">
    <source>
        <dbReference type="Proteomes" id="UP000266723"/>
    </source>
</evidence>
<evidence type="ECO:0000313" key="1">
    <source>
        <dbReference type="EMBL" id="KAF3518831.1"/>
    </source>
</evidence>
<accession>A0ABQ7AXY9</accession>
<organism evidence="1 2">
    <name type="scientific">Brassica cretica</name>
    <name type="common">Mustard</name>
    <dbReference type="NCBI Taxonomy" id="69181"/>
    <lineage>
        <taxon>Eukaryota</taxon>
        <taxon>Viridiplantae</taxon>
        <taxon>Streptophyta</taxon>
        <taxon>Embryophyta</taxon>
        <taxon>Tracheophyta</taxon>
        <taxon>Spermatophyta</taxon>
        <taxon>Magnoliopsida</taxon>
        <taxon>eudicotyledons</taxon>
        <taxon>Gunneridae</taxon>
        <taxon>Pentapetalae</taxon>
        <taxon>rosids</taxon>
        <taxon>malvids</taxon>
        <taxon>Brassicales</taxon>
        <taxon>Brassicaceae</taxon>
        <taxon>Brassiceae</taxon>
        <taxon>Brassica</taxon>
    </lineage>
</organism>
<sequence length="78" mass="9513">MRQLPRQRAHRSKRLLILLAWQSTIYWTWSERNTRLHQNTFKTVDAIFTVVDRQLRNKILSFRETNPVLSSAMMQQWI</sequence>
<name>A0ABQ7AXY9_BRACR</name>
<keyword evidence="2" id="KW-1185">Reference proteome</keyword>
<gene>
    <name evidence="1" type="ORF">DY000_02059781</name>
</gene>
<proteinExistence type="predicted"/>